<accession>A0A0F9BF72</accession>
<protein>
    <submittedName>
        <fullName evidence="2">Uncharacterized protein</fullName>
    </submittedName>
</protein>
<feature type="region of interest" description="Disordered" evidence="1">
    <location>
        <begin position="1"/>
        <end position="20"/>
    </location>
</feature>
<dbReference type="AlphaFoldDB" id="A0A0F9BF72"/>
<reference evidence="2" key="1">
    <citation type="journal article" date="2015" name="Nature">
        <title>Complex archaea that bridge the gap between prokaryotes and eukaryotes.</title>
        <authorList>
            <person name="Spang A."/>
            <person name="Saw J.H."/>
            <person name="Jorgensen S.L."/>
            <person name="Zaremba-Niedzwiedzka K."/>
            <person name="Martijn J."/>
            <person name="Lind A.E."/>
            <person name="van Eijk R."/>
            <person name="Schleper C."/>
            <person name="Guy L."/>
            <person name="Ettema T.J."/>
        </authorList>
    </citation>
    <scope>NUCLEOTIDE SEQUENCE</scope>
</reference>
<gene>
    <name evidence="2" type="ORF">LCGC14_2797220</name>
</gene>
<proteinExistence type="predicted"/>
<evidence type="ECO:0000313" key="2">
    <source>
        <dbReference type="EMBL" id="KKK83056.1"/>
    </source>
</evidence>
<evidence type="ECO:0000256" key="1">
    <source>
        <dbReference type="SAM" id="MobiDB-lite"/>
    </source>
</evidence>
<organism evidence="2">
    <name type="scientific">marine sediment metagenome</name>
    <dbReference type="NCBI Taxonomy" id="412755"/>
    <lineage>
        <taxon>unclassified sequences</taxon>
        <taxon>metagenomes</taxon>
        <taxon>ecological metagenomes</taxon>
    </lineage>
</organism>
<comment type="caution">
    <text evidence="2">The sequence shown here is derived from an EMBL/GenBank/DDBJ whole genome shotgun (WGS) entry which is preliminary data.</text>
</comment>
<feature type="non-terminal residue" evidence="2">
    <location>
        <position position="243"/>
    </location>
</feature>
<dbReference type="EMBL" id="LAZR01052397">
    <property type="protein sequence ID" value="KKK83056.1"/>
    <property type="molecule type" value="Genomic_DNA"/>
</dbReference>
<sequence length="243" mass="25260">MATTPNPRTNAPAGEATARNNHIARVTPAARTSTTGWDIRNAVHTRTGATITVDAGSSSGRLTAQAWMVMKTTLAFGGKTLIIGDANPFYTPFNDGMSGFALLDQDGRVELVNKASNPVQPNNVIGKVDVQAGELRLGGYQGDSAPDQLGGATEVRIAAGAKVTTYMQNNTWSTLFTGGGELDEYNWGSPTSGRTLTFVPTETNQSVGFSPGDSAGILTVPNDNIVLSSAVLGGGTAYATLYT</sequence>
<name>A0A0F9BF72_9ZZZZ</name>